<feature type="non-terminal residue" evidence="7">
    <location>
        <position position="1645"/>
    </location>
</feature>
<keyword evidence="1" id="KW-0378">Hydrolase</keyword>
<dbReference type="Gene3D" id="2.40.70.10">
    <property type="entry name" value="Acid Proteases"/>
    <property type="match status" value="1"/>
</dbReference>
<dbReference type="Pfam" id="PF13976">
    <property type="entry name" value="gag_pre-integrs"/>
    <property type="match status" value="1"/>
</dbReference>
<dbReference type="PANTHER" id="PTHR47481:SF41">
    <property type="entry name" value="COPIA-LIKE POLYPROTEIN_RETROTRANSPOSON"/>
    <property type="match status" value="1"/>
</dbReference>
<name>A0A699H4C6_TANCI</name>
<feature type="compositionally biased region" description="Low complexity" evidence="2">
    <location>
        <begin position="226"/>
        <end position="236"/>
    </location>
</feature>
<dbReference type="EMBL" id="BKCJ010098759">
    <property type="protein sequence ID" value="GEX27172.1"/>
    <property type="molecule type" value="Genomic_DNA"/>
</dbReference>
<feature type="compositionally biased region" description="Basic and acidic residues" evidence="2">
    <location>
        <begin position="176"/>
        <end position="188"/>
    </location>
</feature>
<dbReference type="GO" id="GO:0004190">
    <property type="term" value="F:aspartic-type endopeptidase activity"/>
    <property type="evidence" value="ECO:0007669"/>
    <property type="project" value="UniProtKB-KW"/>
</dbReference>
<feature type="compositionally biased region" description="Polar residues" evidence="2">
    <location>
        <begin position="192"/>
        <end position="206"/>
    </location>
</feature>
<dbReference type="SUPFAM" id="SSF56672">
    <property type="entry name" value="DNA/RNA polymerases"/>
    <property type="match status" value="1"/>
</dbReference>
<accession>A0A699H4C6</accession>
<dbReference type="InterPro" id="IPR043502">
    <property type="entry name" value="DNA/RNA_pol_sf"/>
</dbReference>
<dbReference type="InterPro" id="IPR025724">
    <property type="entry name" value="GAG-pre-integrase_dom"/>
</dbReference>
<dbReference type="InterPro" id="IPR013103">
    <property type="entry name" value="RVT_2"/>
</dbReference>
<dbReference type="Pfam" id="PF07727">
    <property type="entry name" value="RVT_2"/>
    <property type="match status" value="1"/>
</dbReference>
<dbReference type="PANTHER" id="PTHR47481">
    <property type="match status" value="1"/>
</dbReference>
<evidence type="ECO:0000256" key="2">
    <source>
        <dbReference type="SAM" id="MobiDB-lite"/>
    </source>
</evidence>
<evidence type="ECO:0000256" key="1">
    <source>
        <dbReference type="ARBA" id="ARBA00022750"/>
    </source>
</evidence>
<feature type="compositionally biased region" description="Acidic residues" evidence="2">
    <location>
        <begin position="830"/>
        <end position="887"/>
    </location>
</feature>
<feature type="compositionally biased region" description="Polar residues" evidence="2">
    <location>
        <begin position="151"/>
        <end position="172"/>
    </location>
</feature>
<gene>
    <name evidence="7" type="ORF">Tci_299147</name>
</gene>
<reference evidence="7" key="1">
    <citation type="journal article" date="2019" name="Sci. Rep.">
        <title>Draft genome of Tanacetum cinerariifolium, the natural source of mosquito coil.</title>
        <authorList>
            <person name="Yamashiro T."/>
            <person name="Shiraishi A."/>
            <person name="Satake H."/>
            <person name="Nakayama K."/>
        </authorList>
    </citation>
    <scope>NUCLEOTIDE SEQUENCE</scope>
</reference>
<comment type="caution">
    <text evidence="7">The sequence shown here is derived from an EMBL/GenBank/DDBJ whole genome shotgun (WGS) entry which is preliminary data.</text>
</comment>
<dbReference type="Pfam" id="PF14223">
    <property type="entry name" value="Retrotran_gag_2"/>
    <property type="match status" value="1"/>
</dbReference>
<feature type="region of interest" description="Disordered" evidence="2">
    <location>
        <begin position="151"/>
        <end position="236"/>
    </location>
</feature>
<evidence type="ECO:0000259" key="6">
    <source>
        <dbReference type="Pfam" id="PF22936"/>
    </source>
</evidence>
<feature type="region of interest" description="Disordered" evidence="2">
    <location>
        <begin position="826"/>
        <end position="898"/>
    </location>
</feature>
<evidence type="ECO:0000259" key="5">
    <source>
        <dbReference type="Pfam" id="PF13976"/>
    </source>
</evidence>
<feature type="domain" description="Reverse transcriptase Ty1/copia-type" evidence="4">
    <location>
        <begin position="496"/>
        <end position="682"/>
    </location>
</feature>
<feature type="domain" description="Retrovirus-related Pol polyprotein from transposon TNT 1-94-like beta-barrel" evidence="6">
    <location>
        <begin position="281"/>
        <end position="357"/>
    </location>
</feature>
<keyword evidence="1" id="KW-0645">Protease</keyword>
<feature type="region of interest" description="Disordered" evidence="2">
    <location>
        <begin position="756"/>
        <end position="777"/>
    </location>
</feature>
<dbReference type="Pfam" id="PF22936">
    <property type="entry name" value="Pol_BBD"/>
    <property type="match status" value="1"/>
</dbReference>
<proteinExistence type="predicted"/>
<organism evidence="7">
    <name type="scientific">Tanacetum cinerariifolium</name>
    <name type="common">Dalmatian daisy</name>
    <name type="synonym">Chrysanthemum cinerariifolium</name>
    <dbReference type="NCBI Taxonomy" id="118510"/>
    <lineage>
        <taxon>Eukaryota</taxon>
        <taxon>Viridiplantae</taxon>
        <taxon>Streptophyta</taxon>
        <taxon>Embryophyta</taxon>
        <taxon>Tracheophyta</taxon>
        <taxon>Spermatophyta</taxon>
        <taxon>Magnoliopsida</taxon>
        <taxon>eudicotyledons</taxon>
        <taxon>Gunneridae</taxon>
        <taxon>Pentapetalae</taxon>
        <taxon>asterids</taxon>
        <taxon>campanulids</taxon>
        <taxon>Asterales</taxon>
        <taxon>Asteraceae</taxon>
        <taxon>Asteroideae</taxon>
        <taxon>Anthemideae</taxon>
        <taxon>Anthemidinae</taxon>
        <taxon>Tanacetum</taxon>
    </lineage>
</organism>
<dbReference type="InterPro" id="IPR005162">
    <property type="entry name" value="Retrotrans_gag_dom"/>
</dbReference>
<dbReference type="InterPro" id="IPR054722">
    <property type="entry name" value="PolX-like_BBD"/>
</dbReference>
<sequence length="1645" mass="184349">MMPLPLRHQWKSGLPPTIVKSWIILTLSPSLQKRFIKINPKTARDAWERVEKLFQDNKRTCTAALKGKLRMLHMGDQSADEYFSKIDSLITLLSDLGSDVSEDDVVTYVINGLSIKYGSLAQIIAHKDPFPDLVTMRSMVSTKEMRLRSKSLIQPTNMTASAPQVLLSTSNIPRGGDNRNTRNRDNRKPNTSTEYGLNSLSGQRQPLHNLVPGPRSSAPPGFTSTQHQQAQHAFSPQQQALFASTVQGSGIASQPNAYGQETYLPQALNTMTLQEHADLNWNMDTGASSHLNSSTSNLSTIFNSYMYPSVLVGDGKSIPVTNTGHSTLRTPHRTLHLNNVLITPNIVQNLILVRQFVRDNKCTIKFDEFGFSVKDFWTRQILLRCDSTGDLYPVTSLSYPKAFLVSQHTWHQRLGHPGSDVLCSLVSNNFISCNKTKSPVLCHACQLGKHVRLPFSPSETVVTSPFDIINLDFSSMILNPCNVIMGGEFDIKSDFPFSPVIKPTTIRIVLSLAISRHWPVHQLDVKNAFLNGYLFETVYMQQPSGFWDSQYPDYVCLLQRSLYGLKQAPQAWFQRFAAYAARVGFHHSRCDKSLFIYRLGIDIAYLLLYVDDIVLTASSTAFLQRIITSLHAEFSMTDLGPFNYFLGVSVTRDTFEMFLSQQNYATEVLERAGMLTCNPCRTLVDTDSKLSADGDPVFDPILYRSLSRALQYLTFTRLDISYAVQQELSDGGSPRVIVYGYDGLPMLPVAPSSPDYIPGLEELQTPPAPQDEDEHEPMFIQPHDPDFIPKPIYPEYIPLEDEHILLAEEQPLPPVVSPTVESPWYVAESNPEEDPEEYEDDETEDGPVDYPMDGEDDGDDDDGDSFGDDADDEDEDEDEDGEDEEEEHLASADSAVVIPIDELVSPPEGTEPVIPPPFTDTATTRAKITVRLQTAISFLLEAEAERLLAMPTPSPSPLASLSPPSARERLARCTTPAALPSPPLPPPLHMPPPVDRRDDILETKMPPHKRLCLSTLGFRYEVEESFTRSIGGRGIDYGFVSTLDAEARRRGTREVGIAEPLRIEFPSQEDQFQEDPPEVPMADNRTMAQLLQTPTMGYEDAIVIPEIAPTNFKLKHGLINIVQNKQFFGHDKEDPHAHIRYFNKITSTMRVPNVPNLTIKLMVFPFSLEGSARIWLEKEPPRSILTWDDLVSKFINQFFPPSKTTNLRNEITRFQQRFDESFSEAWDRFYDLFRACPHHGFFELHQLDTLYNALNVNDQDSLNSAAGGNFLDKMPSDCLKIIESKSKVHQSRAKAVVAKVKSNSSTPAISSDVAELKDMVRALLLDNKNQSSAPAPAPSPTPAPVKAVESNCVTCGGTHSYQNCPATSGNIYQDNIQEYVSQAAAANYNKGNTSFRPQMVANQIRPPEFPLFQNNQKNFNRGNNFNRGGNFNQSNFNQSQLHRLQPGSKHAKPVSKYTKPISNFAKPVGQSDGYDVQIHEFQHGFIFRVRDTPCAPMPNLKPSIRYPSRRKNERRREQANEQIEKFYEIFNDMSFEISFTDALILMPKFASTLKALIGNKKKLGEMARTPMNDHCSTVILNKLPKKLGDPGKFLIPCEFPGIDECLALADLGASINLMPLSVWKELSLPELTPTCMTLELADRSV</sequence>
<dbReference type="InterPro" id="IPR021109">
    <property type="entry name" value="Peptidase_aspartic_dom_sf"/>
</dbReference>
<evidence type="ECO:0000313" key="7">
    <source>
        <dbReference type="EMBL" id="GEX27172.1"/>
    </source>
</evidence>
<evidence type="ECO:0000259" key="3">
    <source>
        <dbReference type="Pfam" id="PF03732"/>
    </source>
</evidence>
<feature type="domain" description="Retrotransposon gag" evidence="3">
    <location>
        <begin position="1163"/>
        <end position="1255"/>
    </location>
</feature>
<keyword evidence="1" id="KW-0064">Aspartyl protease</keyword>
<dbReference type="Pfam" id="PF03732">
    <property type="entry name" value="Retrotrans_gag"/>
    <property type="match status" value="1"/>
</dbReference>
<protein>
    <submittedName>
        <fullName evidence="7">Ribonuclease H-like domain-containing protein</fullName>
    </submittedName>
</protein>
<evidence type="ECO:0000259" key="4">
    <source>
        <dbReference type="Pfam" id="PF07727"/>
    </source>
</evidence>
<feature type="domain" description="GAG-pre-integrase" evidence="5">
    <location>
        <begin position="407"/>
        <end position="450"/>
    </location>
</feature>